<dbReference type="AlphaFoldDB" id="A0A8T1WGE7"/>
<proteinExistence type="predicted"/>
<evidence type="ECO:0000313" key="2">
    <source>
        <dbReference type="EMBL" id="KAG7392265.1"/>
    </source>
</evidence>
<comment type="caution">
    <text evidence="2">The sequence shown here is derived from an EMBL/GenBank/DDBJ whole genome shotgun (WGS) entry which is preliminary data.</text>
</comment>
<feature type="compositionally biased region" description="Low complexity" evidence="1">
    <location>
        <begin position="7"/>
        <end position="21"/>
    </location>
</feature>
<gene>
    <name evidence="2" type="ORF">PHYPSEUDO_001369</name>
</gene>
<dbReference type="EMBL" id="JAGDFM010000012">
    <property type="protein sequence ID" value="KAG7392265.1"/>
    <property type="molecule type" value="Genomic_DNA"/>
</dbReference>
<name>A0A8T1WGE7_9STRA</name>
<evidence type="ECO:0000313" key="3">
    <source>
        <dbReference type="Proteomes" id="UP000694044"/>
    </source>
</evidence>
<sequence>MLSVGKSLMSSHPPRSSSSSPTLNFKWHAAGRMNNSESPPTAPVALIAFAIVYREKIAACASANTATAVVSLLFQPKVGRPLRVPDLSRDDAVWDQKRMSLFSPANA</sequence>
<protein>
    <submittedName>
        <fullName evidence="2">Uncharacterized protein</fullName>
    </submittedName>
</protein>
<feature type="region of interest" description="Disordered" evidence="1">
    <location>
        <begin position="1"/>
        <end position="23"/>
    </location>
</feature>
<organism evidence="2 3">
    <name type="scientific">Phytophthora pseudosyringae</name>
    <dbReference type="NCBI Taxonomy" id="221518"/>
    <lineage>
        <taxon>Eukaryota</taxon>
        <taxon>Sar</taxon>
        <taxon>Stramenopiles</taxon>
        <taxon>Oomycota</taxon>
        <taxon>Peronosporomycetes</taxon>
        <taxon>Peronosporales</taxon>
        <taxon>Peronosporaceae</taxon>
        <taxon>Phytophthora</taxon>
    </lineage>
</organism>
<dbReference type="Proteomes" id="UP000694044">
    <property type="component" value="Unassembled WGS sequence"/>
</dbReference>
<keyword evidence="3" id="KW-1185">Reference proteome</keyword>
<accession>A0A8T1WGE7</accession>
<evidence type="ECO:0000256" key="1">
    <source>
        <dbReference type="SAM" id="MobiDB-lite"/>
    </source>
</evidence>
<reference evidence="2" key="1">
    <citation type="submission" date="2021-02" db="EMBL/GenBank/DDBJ databases">
        <authorList>
            <person name="Palmer J.M."/>
        </authorList>
    </citation>
    <scope>NUCLEOTIDE SEQUENCE</scope>
    <source>
        <strain evidence="2">SCRP734</strain>
    </source>
</reference>